<comment type="similarity">
    <text evidence="1">Belongs to the Gfa family.</text>
</comment>
<dbReference type="Proteomes" id="UP000253594">
    <property type="component" value="Unassembled WGS sequence"/>
</dbReference>
<comment type="caution">
    <text evidence="5">The sequence shown here is derived from an EMBL/GenBank/DDBJ whole genome shotgun (WGS) entry which is preliminary data.</text>
</comment>
<proteinExistence type="inferred from homology"/>
<evidence type="ECO:0000256" key="3">
    <source>
        <dbReference type="ARBA" id="ARBA00022833"/>
    </source>
</evidence>
<evidence type="ECO:0000313" key="5">
    <source>
        <dbReference type="EMBL" id="RCI71417.1"/>
    </source>
</evidence>
<dbReference type="Pfam" id="PF04828">
    <property type="entry name" value="GFA"/>
    <property type="match status" value="1"/>
</dbReference>
<dbReference type="GO" id="GO:0046872">
    <property type="term" value="F:metal ion binding"/>
    <property type="evidence" value="ECO:0007669"/>
    <property type="project" value="UniProtKB-KW"/>
</dbReference>
<organism evidence="5 6">
    <name type="scientific">Pseudomonas aeruginosa</name>
    <dbReference type="NCBI Taxonomy" id="287"/>
    <lineage>
        <taxon>Bacteria</taxon>
        <taxon>Pseudomonadati</taxon>
        <taxon>Pseudomonadota</taxon>
        <taxon>Gammaproteobacteria</taxon>
        <taxon>Pseudomonadales</taxon>
        <taxon>Pseudomonadaceae</taxon>
        <taxon>Pseudomonas</taxon>
    </lineage>
</organism>
<dbReference type="RefSeq" id="WP_250170089.1">
    <property type="nucleotide sequence ID" value="NZ_JAMJWV010000303.1"/>
</dbReference>
<dbReference type="SUPFAM" id="SSF51316">
    <property type="entry name" value="Mss4-like"/>
    <property type="match status" value="1"/>
</dbReference>
<evidence type="ECO:0000256" key="2">
    <source>
        <dbReference type="ARBA" id="ARBA00022723"/>
    </source>
</evidence>
<feature type="domain" description="CENP-V/GFA" evidence="4">
    <location>
        <begin position="11"/>
        <end position="59"/>
    </location>
</feature>
<dbReference type="InterPro" id="IPR011057">
    <property type="entry name" value="Mss4-like_sf"/>
</dbReference>
<name>A0A367M1R8_PSEAI</name>
<gene>
    <name evidence="5" type="ORF">DT376_29240</name>
</gene>
<evidence type="ECO:0000259" key="4">
    <source>
        <dbReference type="Pfam" id="PF04828"/>
    </source>
</evidence>
<keyword evidence="3" id="KW-0862">Zinc</keyword>
<sequence>RGADLLAAFRSSPAVLRRFCSRCGSPLFWSRSEGEFADWVSVALGSLDTPFPAAKQKHVQVASMACWCRIADDWPRFD</sequence>
<keyword evidence="2" id="KW-0479">Metal-binding</keyword>
<dbReference type="EMBL" id="QORE01001421">
    <property type="protein sequence ID" value="RCI71417.1"/>
    <property type="molecule type" value="Genomic_DNA"/>
</dbReference>
<feature type="non-terminal residue" evidence="5">
    <location>
        <position position="1"/>
    </location>
</feature>
<dbReference type="AlphaFoldDB" id="A0A367M1R8"/>
<evidence type="ECO:0000313" key="6">
    <source>
        <dbReference type="Proteomes" id="UP000253594"/>
    </source>
</evidence>
<evidence type="ECO:0000256" key="1">
    <source>
        <dbReference type="ARBA" id="ARBA00005495"/>
    </source>
</evidence>
<dbReference type="GO" id="GO:0016846">
    <property type="term" value="F:carbon-sulfur lyase activity"/>
    <property type="evidence" value="ECO:0007669"/>
    <property type="project" value="InterPro"/>
</dbReference>
<protein>
    <submittedName>
        <fullName evidence="5">GFA family protein</fullName>
    </submittedName>
</protein>
<reference evidence="5 6" key="1">
    <citation type="submission" date="2018-07" db="EMBL/GenBank/DDBJ databases">
        <title>Mechanisms of high-level aminoglycoside resistance among Gram-negative pathogens in Brazil.</title>
        <authorList>
            <person name="Ballaben A.S."/>
            <person name="Darini A.L.C."/>
            <person name="Doi Y."/>
        </authorList>
    </citation>
    <scope>NUCLEOTIDE SEQUENCE [LARGE SCALE GENOMIC DNA]</scope>
    <source>
        <strain evidence="5 6">B2-305</strain>
    </source>
</reference>
<dbReference type="Gene3D" id="3.90.1590.10">
    <property type="entry name" value="glutathione-dependent formaldehyde- activating enzyme (gfa)"/>
    <property type="match status" value="1"/>
</dbReference>
<accession>A0A367M1R8</accession>
<dbReference type="InterPro" id="IPR006913">
    <property type="entry name" value="CENP-V/GFA"/>
</dbReference>